<proteinExistence type="inferred from homology"/>
<dbReference type="GO" id="GO:0006565">
    <property type="term" value="P:L-serine catabolic process"/>
    <property type="evidence" value="ECO:0007669"/>
    <property type="project" value="TreeGrafter"/>
</dbReference>
<dbReference type="InterPro" id="IPR036052">
    <property type="entry name" value="TrpB-like_PALP_sf"/>
</dbReference>
<dbReference type="GO" id="GO:0003941">
    <property type="term" value="F:L-serine ammonia-lyase activity"/>
    <property type="evidence" value="ECO:0007669"/>
    <property type="project" value="TreeGrafter"/>
</dbReference>
<dbReference type="UniPathway" id="UPA00047">
    <property type="reaction ID" value="UER00054"/>
</dbReference>
<dbReference type="Gene3D" id="3.40.50.1100">
    <property type="match status" value="2"/>
</dbReference>
<accession>D5EQF7</accession>
<comment type="similarity">
    <text evidence="4 11">Belongs to the serine/threonine dehydratase family.</text>
</comment>
<protein>
    <recommendedName>
        <fullName evidence="11">L-threonine dehydratase</fullName>
        <ecNumber evidence="11">4.3.1.19</ecNumber>
    </recommendedName>
    <alternativeName>
        <fullName evidence="11">Threonine deaminase</fullName>
    </alternativeName>
</protein>
<keyword evidence="14" id="KW-1185">Reference proteome</keyword>
<dbReference type="KEGG" id="caa:Caka_2756"/>
<dbReference type="InterPro" id="IPR045865">
    <property type="entry name" value="ACT-like_dom_sf"/>
</dbReference>
<dbReference type="eggNOG" id="COG1171">
    <property type="taxonomic scope" value="Bacteria"/>
</dbReference>
<evidence type="ECO:0000256" key="8">
    <source>
        <dbReference type="ARBA" id="ARBA00022898"/>
    </source>
</evidence>
<evidence type="ECO:0000313" key="13">
    <source>
        <dbReference type="EMBL" id="ADE55771.1"/>
    </source>
</evidence>
<dbReference type="OrthoDB" id="9811476at2"/>
<reference evidence="13 14" key="1">
    <citation type="journal article" date="2010" name="Stand. Genomic Sci.">
        <title>Complete genome sequence of Coraliomargarita akajimensis type strain (04OKA010-24).</title>
        <authorList>
            <person name="Mavromatis K."/>
            <person name="Abt B."/>
            <person name="Brambilla E."/>
            <person name="Lapidus A."/>
            <person name="Copeland A."/>
            <person name="Deshpande S."/>
            <person name="Nolan M."/>
            <person name="Lucas S."/>
            <person name="Tice H."/>
            <person name="Cheng J.F."/>
            <person name="Han C."/>
            <person name="Detter J.C."/>
            <person name="Woyke T."/>
            <person name="Goodwin L."/>
            <person name="Pitluck S."/>
            <person name="Held B."/>
            <person name="Brettin T."/>
            <person name="Tapia R."/>
            <person name="Ivanova N."/>
            <person name="Mikhailova N."/>
            <person name="Pati A."/>
            <person name="Liolios K."/>
            <person name="Chen A."/>
            <person name="Palaniappan K."/>
            <person name="Land M."/>
            <person name="Hauser L."/>
            <person name="Chang Y.J."/>
            <person name="Jeffries C.D."/>
            <person name="Rohde M."/>
            <person name="Goker M."/>
            <person name="Bristow J."/>
            <person name="Eisen J.A."/>
            <person name="Markowitz V."/>
            <person name="Hugenholtz P."/>
            <person name="Klenk H.P."/>
            <person name="Kyrpides N.C."/>
        </authorList>
    </citation>
    <scope>NUCLEOTIDE SEQUENCE [LARGE SCALE GENOMIC DNA]</scope>
    <source>
        <strain evidence="14">DSM 45221 / IAM 15411 / JCM 23193 / KCTC 12865</strain>
    </source>
</reference>
<evidence type="ECO:0000256" key="1">
    <source>
        <dbReference type="ARBA" id="ARBA00001274"/>
    </source>
</evidence>
<keyword evidence="5 11" id="KW-0028">Amino-acid biosynthesis</keyword>
<comment type="function">
    <text evidence="11">Catalyzes the anaerobic formation of alpha-ketobutyrate and ammonia from threonine in a two-step reaction. The first step involved a dehydration of threonine and a production of enamine intermediates (aminocrotonate), which tautomerizes to its imine form (iminobutyrate). Both intermediates are unstable and short-lived. The second step is the nonenzymatic hydrolysis of the enamine/imine intermediates to form 2-ketobutyrate and free ammonia. In the low water environment of the cell, the second step is accelerated by RidA.</text>
</comment>
<dbReference type="InterPro" id="IPR050147">
    <property type="entry name" value="Ser/Thr_Dehydratase"/>
</dbReference>
<name>D5EQF7_CORAD</name>
<dbReference type="HOGENOM" id="CLU_021152_6_2_0"/>
<comment type="catalytic activity">
    <reaction evidence="1 11">
        <text>L-threonine = 2-oxobutanoate + NH4(+)</text>
        <dbReference type="Rhea" id="RHEA:22108"/>
        <dbReference type="ChEBI" id="CHEBI:16763"/>
        <dbReference type="ChEBI" id="CHEBI:28938"/>
        <dbReference type="ChEBI" id="CHEBI:57926"/>
        <dbReference type="EC" id="4.3.1.19"/>
    </reaction>
</comment>
<evidence type="ECO:0000256" key="9">
    <source>
        <dbReference type="ARBA" id="ARBA00023239"/>
    </source>
</evidence>
<comment type="cofactor">
    <cofactor evidence="2 11">
        <name>pyridoxal 5'-phosphate</name>
        <dbReference type="ChEBI" id="CHEBI:597326"/>
    </cofactor>
</comment>
<evidence type="ECO:0000256" key="10">
    <source>
        <dbReference type="ARBA" id="ARBA00023304"/>
    </source>
</evidence>
<sequence length="507" mass="55362">MSSESISRTLRQEILFARRRIYEIGEATPLQQIDLADQTLFVKREDLSPINAYKWRGAYNRMAQLSDDELSKGVVTASAGNHAQGVALAAKHLGTTATIFMPLATPRMKQVAVKRHGGDSVEIKLVGDTYDAASAAAKACSEDEGRTYIHAYDDLAVMAGQGTLADEIVMSGQGSFDVAFLQVGGGGMAAATATWLKLHYPNIYIIGVEGTEQASMAAAIDAGHPVALDKVDIFCDGTAVRKVGELTHPVCAEMVDEWMTVTNDEVSAGIQFLWEQVRAIPEPSGAMGVAAFLKRKDEIKGKRILSVLCGANMDFEQLATIARRAAVGAARRRFLRIGIPEQAGAMYGLLEALPDTVNIVDFQYGKTDASDATPVIGFDVDPMQYAVLTQSLQQGGYTFSEVTADTDVAFRLIHYDAKLLKRPYFITLEFHERPGALAEFLRAVSPHSNLCYFNYVYSGERVGRALLGFEFDSQAAHQNFPAVLDSAHHAYRAYETIDQEVLKRIVK</sequence>
<dbReference type="Pfam" id="PF00585">
    <property type="entry name" value="Thr_dehydrat_C"/>
    <property type="match status" value="2"/>
</dbReference>
<dbReference type="GO" id="GO:0009097">
    <property type="term" value="P:isoleucine biosynthetic process"/>
    <property type="evidence" value="ECO:0007669"/>
    <property type="project" value="UniProtKB-UniRule"/>
</dbReference>
<dbReference type="FunFam" id="3.40.50.1100:FF:000005">
    <property type="entry name" value="Threonine dehydratase catabolic"/>
    <property type="match status" value="1"/>
</dbReference>
<dbReference type="Pfam" id="PF00291">
    <property type="entry name" value="PALP"/>
    <property type="match status" value="1"/>
</dbReference>
<dbReference type="GO" id="GO:0004794">
    <property type="term" value="F:threonine deaminase activity"/>
    <property type="evidence" value="ECO:0007669"/>
    <property type="project" value="UniProtKB-UniRule"/>
</dbReference>
<dbReference type="AlphaFoldDB" id="D5EQF7"/>
<dbReference type="Gene3D" id="3.40.1020.10">
    <property type="entry name" value="Biosynthetic Threonine Deaminase, Domain 3"/>
    <property type="match status" value="1"/>
</dbReference>
<dbReference type="PROSITE" id="PS51672">
    <property type="entry name" value="ACT_LIKE"/>
    <property type="match status" value="1"/>
</dbReference>
<evidence type="ECO:0000256" key="5">
    <source>
        <dbReference type="ARBA" id="ARBA00022605"/>
    </source>
</evidence>
<dbReference type="CDD" id="cd01562">
    <property type="entry name" value="Thr-dehyd"/>
    <property type="match status" value="1"/>
</dbReference>
<evidence type="ECO:0000256" key="6">
    <source>
        <dbReference type="ARBA" id="ARBA00022624"/>
    </source>
</evidence>
<evidence type="ECO:0000256" key="7">
    <source>
        <dbReference type="ARBA" id="ARBA00022737"/>
    </source>
</evidence>
<keyword evidence="9 11" id="KW-0456">Lyase</keyword>
<keyword evidence="10 11" id="KW-0100">Branched-chain amino acid biosynthesis</keyword>
<dbReference type="EC" id="4.3.1.19" evidence="11"/>
<evidence type="ECO:0000256" key="3">
    <source>
        <dbReference type="ARBA" id="ARBA00004810"/>
    </source>
</evidence>
<dbReference type="InterPro" id="IPR005787">
    <property type="entry name" value="Thr_deHydtase_biosynth"/>
</dbReference>
<dbReference type="SUPFAM" id="SSF53686">
    <property type="entry name" value="Tryptophan synthase beta subunit-like PLP-dependent enzymes"/>
    <property type="match status" value="1"/>
</dbReference>
<evidence type="ECO:0000313" key="14">
    <source>
        <dbReference type="Proteomes" id="UP000000925"/>
    </source>
</evidence>
<keyword evidence="8 11" id="KW-0663">Pyridoxal phosphate</keyword>
<dbReference type="PANTHER" id="PTHR48078">
    <property type="entry name" value="THREONINE DEHYDRATASE, MITOCHONDRIAL-RELATED"/>
    <property type="match status" value="1"/>
</dbReference>
<comment type="subunit">
    <text evidence="11">Homotetramer.</text>
</comment>
<dbReference type="STRING" id="583355.Caka_2756"/>
<dbReference type="NCBIfam" id="TIGR01124">
    <property type="entry name" value="ilvA_2Cterm"/>
    <property type="match status" value="1"/>
</dbReference>
<evidence type="ECO:0000259" key="12">
    <source>
        <dbReference type="PROSITE" id="PS51672"/>
    </source>
</evidence>
<dbReference type="InterPro" id="IPR001926">
    <property type="entry name" value="TrpB-like_PALP"/>
</dbReference>
<comment type="pathway">
    <text evidence="3 11">Amino-acid biosynthesis; L-isoleucine biosynthesis; 2-oxobutanoate from L-threonine: step 1/1.</text>
</comment>
<dbReference type="SUPFAM" id="SSF55021">
    <property type="entry name" value="ACT-like"/>
    <property type="match status" value="2"/>
</dbReference>
<keyword evidence="6 11" id="KW-0412">Isoleucine biosynthesis</keyword>
<dbReference type="InterPro" id="IPR038110">
    <property type="entry name" value="TD_ACT-like_sf"/>
</dbReference>
<keyword evidence="7" id="KW-0677">Repeat</keyword>
<evidence type="ECO:0000256" key="11">
    <source>
        <dbReference type="RuleBase" id="RU362012"/>
    </source>
</evidence>
<dbReference type="EMBL" id="CP001998">
    <property type="protein sequence ID" value="ADE55771.1"/>
    <property type="molecule type" value="Genomic_DNA"/>
</dbReference>
<organism evidence="13 14">
    <name type="scientific">Coraliomargarita akajimensis (strain DSM 45221 / IAM 15411 / JCM 23193 / KCTC 12865 / 04OKA010-24)</name>
    <dbReference type="NCBI Taxonomy" id="583355"/>
    <lineage>
        <taxon>Bacteria</taxon>
        <taxon>Pseudomonadati</taxon>
        <taxon>Verrucomicrobiota</taxon>
        <taxon>Opitutia</taxon>
        <taxon>Puniceicoccales</taxon>
        <taxon>Coraliomargaritaceae</taxon>
        <taxon>Coraliomargarita</taxon>
    </lineage>
</organism>
<dbReference type="RefSeq" id="WP_013044493.1">
    <property type="nucleotide sequence ID" value="NC_014008.1"/>
</dbReference>
<evidence type="ECO:0000256" key="2">
    <source>
        <dbReference type="ARBA" id="ARBA00001933"/>
    </source>
</evidence>
<dbReference type="Proteomes" id="UP000000925">
    <property type="component" value="Chromosome"/>
</dbReference>
<gene>
    <name evidence="11" type="primary">ilvA</name>
    <name evidence="13" type="ordered locus">Caka_2756</name>
</gene>
<dbReference type="InterPro" id="IPR001721">
    <property type="entry name" value="TD_ACT-like"/>
</dbReference>
<evidence type="ECO:0000256" key="4">
    <source>
        <dbReference type="ARBA" id="ARBA00010869"/>
    </source>
</evidence>
<feature type="domain" description="ACT-like" evidence="12">
    <location>
        <begin position="424"/>
        <end position="496"/>
    </location>
</feature>